<dbReference type="SUPFAM" id="SSF54826">
    <property type="entry name" value="Enolase N-terminal domain-like"/>
    <property type="match status" value="1"/>
</dbReference>
<dbReference type="SMART" id="SM00922">
    <property type="entry name" value="MR_MLE"/>
    <property type="match status" value="1"/>
</dbReference>
<comment type="cofactor">
    <cofactor evidence="1">
        <name>Mg(2+)</name>
        <dbReference type="ChEBI" id="CHEBI:18420"/>
    </cofactor>
</comment>
<dbReference type="Proteomes" id="UP000722989">
    <property type="component" value="Unassembled WGS sequence"/>
</dbReference>
<comment type="caution">
    <text evidence="5">The sequence shown here is derived from an EMBL/GenBank/DDBJ whole genome shotgun (WGS) entry which is preliminary data.</text>
</comment>
<sequence>MGDRPVVEKLDVHAFTIPTDGPSGVAQDATAQWEATTMVLAQAHADGASGLGYTYGDVSVATFIESKLASTVSGADALAPPAATEAMGAAIRNSGRPGVGAMAVSAVDVALWDLRARLEGLALFRALPSVHDHVPVYGSGGFTNYPLDRLAGQLSDWVEQGIGRVKLKTSRNPDQDPRRLTAVRDAIGPEPALFTDANGGLTGKHALAWAHRLHDEWGVSWLEEPVSSADFTGLRMVREQGPPGLDIAAGEYGFVLRDFTNLLAPQAVDCLQADVTRCCGITGVLQVGGLAAGHSVDLSAHCAPAISAHAFCAVARRRHLEYFHDHVRIEHLVFDGALTPRDGALWPDPQRPGLGLAVRWADAERYRVYGRRP</sequence>
<dbReference type="InterPro" id="IPR013342">
    <property type="entry name" value="Mandelate_racemase_C"/>
</dbReference>
<reference evidence="5 6" key="1">
    <citation type="submission" date="2020-03" db="EMBL/GenBank/DDBJ databases">
        <title>WGS of the type strain of Planosporangium spp.</title>
        <authorList>
            <person name="Thawai C."/>
        </authorList>
    </citation>
    <scope>NUCLEOTIDE SEQUENCE [LARGE SCALE GENOMIC DNA]</scope>
    <source>
        <strain evidence="5 6">TBRC 5610</strain>
    </source>
</reference>
<evidence type="ECO:0000313" key="5">
    <source>
        <dbReference type="EMBL" id="NJC72292.1"/>
    </source>
</evidence>
<dbReference type="SUPFAM" id="SSF51604">
    <property type="entry name" value="Enolase C-terminal domain-like"/>
    <property type="match status" value="1"/>
</dbReference>
<dbReference type="Gene3D" id="3.20.20.120">
    <property type="entry name" value="Enolase-like C-terminal domain"/>
    <property type="match status" value="1"/>
</dbReference>
<dbReference type="Gene3D" id="3.30.390.10">
    <property type="entry name" value="Enolase-like, N-terminal domain"/>
    <property type="match status" value="1"/>
</dbReference>
<dbReference type="RefSeq" id="WP_167927201.1">
    <property type="nucleotide sequence ID" value="NZ_JAATVY010000017.1"/>
</dbReference>
<evidence type="ECO:0000313" key="6">
    <source>
        <dbReference type="Proteomes" id="UP000722989"/>
    </source>
</evidence>
<protein>
    <submittedName>
        <fullName evidence="5">Mandelate racemase</fullName>
    </submittedName>
</protein>
<evidence type="ECO:0000256" key="2">
    <source>
        <dbReference type="ARBA" id="ARBA00022723"/>
    </source>
</evidence>
<dbReference type="InterPro" id="IPR029017">
    <property type="entry name" value="Enolase-like_N"/>
</dbReference>
<name>A0ABX0Y2D0_9ACTN</name>
<dbReference type="Pfam" id="PF02746">
    <property type="entry name" value="MR_MLE_N"/>
    <property type="match status" value="1"/>
</dbReference>
<dbReference type="EMBL" id="JAATVY010000017">
    <property type="protein sequence ID" value="NJC72292.1"/>
    <property type="molecule type" value="Genomic_DNA"/>
</dbReference>
<keyword evidence="6" id="KW-1185">Reference proteome</keyword>
<keyword evidence="2" id="KW-0479">Metal-binding</keyword>
<dbReference type="CDD" id="cd03328">
    <property type="entry name" value="MR_like_3"/>
    <property type="match status" value="1"/>
</dbReference>
<dbReference type="InterPro" id="IPR013341">
    <property type="entry name" value="Mandelate_racemase_N_dom"/>
</dbReference>
<dbReference type="InterPro" id="IPR036849">
    <property type="entry name" value="Enolase-like_C_sf"/>
</dbReference>
<evidence type="ECO:0000256" key="3">
    <source>
        <dbReference type="ARBA" id="ARBA00022842"/>
    </source>
</evidence>
<organism evidence="5 6">
    <name type="scientific">Planosporangium thailandense</name>
    <dbReference type="NCBI Taxonomy" id="765197"/>
    <lineage>
        <taxon>Bacteria</taxon>
        <taxon>Bacillati</taxon>
        <taxon>Actinomycetota</taxon>
        <taxon>Actinomycetes</taxon>
        <taxon>Micromonosporales</taxon>
        <taxon>Micromonosporaceae</taxon>
        <taxon>Planosporangium</taxon>
    </lineage>
</organism>
<dbReference type="SFLD" id="SFLDS00001">
    <property type="entry name" value="Enolase"/>
    <property type="match status" value="1"/>
</dbReference>
<dbReference type="InterPro" id="IPR029065">
    <property type="entry name" value="Enolase_C-like"/>
</dbReference>
<proteinExistence type="predicted"/>
<accession>A0ABX0Y2D0</accession>
<dbReference type="SFLD" id="SFLDG00179">
    <property type="entry name" value="mandelate_racemase"/>
    <property type="match status" value="1"/>
</dbReference>
<dbReference type="Pfam" id="PF13378">
    <property type="entry name" value="MR_MLE_C"/>
    <property type="match status" value="1"/>
</dbReference>
<feature type="domain" description="Mandelate racemase/muconate lactonizing enzyme C-terminal" evidence="4">
    <location>
        <begin position="147"/>
        <end position="244"/>
    </location>
</feature>
<gene>
    <name evidence="5" type="ORF">HC031_21605</name>
</gene>
<evidence type="ECO:0000256" key="1">
    <source>
        <dbReference type="ARBA" id="ARBA00001946"/>
    </source>
</evidence>
<keyword evidence="3" id="KW-0460">Magnesium</keyword>
<evidence type="ECO:0000259" key="4">
    <source>
        <dbReference type="SMART" id="SM00922"/>
    </source>
</evidence>
<dbReference type="PANTHER" id="PTHR13794">
    <property type="entry name" value="ENOLASE SUPERFAMILY, MANDELATE RACEMASE"/>
    <property type="match status" value="1"/>
</dbReference>
<dbReference type="InterPro" id="IPR046945">
    <property type="entry name" value="RHMD-like"/>
</dbReference>
<dbReference type="PANTHER" id="PTHR13794:SF58">
    <property type="entry name" value="MITOCHONDRIAL ENOLASE SUPERFAMILY MEMBER 1"/>
    <property type="match status" value="1"/>
</dbReference>